<proteinExistence type="predicted"/>
<dbReference type="RefSeq" id="WP_406694544.1">
    <property type="nucleotide sequence ID" value="NZ_CP155447.1"/>
</dbReference>
<feature type="compositionally biased region" description="Low complexity" evidence="1">
    <location>
        <begin position="26"/>
        <end position="41"/>
    </location>
</feature>
<feature type="compositionally biased region" description="Low complexity" evidence="1">
    <location>
        <begin position="1"/>
        <end position="17"/>
    </location>
</feature>
<sequence>MNSLRSTPVPVSAPPSTYLTGQPSRFGAPAAPTGGEAFAAARSGQMPLPPLTPTPAPASPTAGGFDPTVSSGMAPPSFTAEQLQAIEYQKAHPGVAPGSEFPSPFAVSGARPKPESAQGAGVVPPDMPKFDPETGAPLGPGLPPATGASAPGVVPPAVPPAAAGAPATTPAAPKKPIKLDPALLEKALMNRYAPQR</sequence>
<feature type="compositionally biased region" description="Low complexity" evidence="1">
    <location>
        <begin position="134"/>
        <end position="152"/>
    </location>
</feature>
<name>A0AAU7C993_9BACT</name>
<accession>A0AAU7C993</accession>
<feature type="compositionally biased region" description="Pro residues" evidence="1">
    <location>
        <begin position="47"/>
        <end position="58"/>
    </location>
</feature>
<feature type="compositionally biased region" description="Low complexity" evidence="1">
    <location>
        <begin position="160"/>
        <end position="172"/>
    </location>
</feature>
<reference evidence="2" key="1">
    <citation type="submission" date="2024-05" db="EMBL/GenBank/DDBJ databases">
        <title>Planctomycetes of the genus Singulisphaera possess chitinolytic capabilities.</title>
        <authorList>
            <person name="Ivanova A."/>
        </authorList>
    </citation>
    <scope>NUCLEOTIDE SEQUENCE</scope>
    <source>
        <strain evidence="2">Ch08T</strain>
    </source>
</reference>
<protein>
    <submittedName>
        <fullName evidence="2">Uncharacterized protein</fullName>
    </submittedName>
</protein>
<evidence type="ECO:0000313" key="2">
    <source>
        <dbReference type="EMBL" id="XBH01799.1"/>
    </source>
</evidence>
<feature type="region of interest" description="Disordered" evidence="1">
    <location>
        <begin position="1"/>
        <end position="178"/>
    </location>
</feature>
<dbReference type="EMBL" id="CP155447">
    <property type="protein sequence ID" value="XBH01799.1"/>
    <property type="molecule type" value="Genomic_DNA"/>
</dbReference>
<dbReference type="AlphaFoldDB" id="A0AAU7C993"/>
<organism evidence="2">
    <name type="scientific">Singulisphaera sp. Ch08</name>
    <dbReference type="NCBI Taxonomy" id="3120278"/>
    <lineage>
        <taxon>Bacteria</taxon>
        <taxon>Pseudomonadati</taxon>
        <taxon>Planctomycetota</taxon>
        <taxon>Planctomycetia</taxon>
        <taxon>Isosphaerales</taxon>
        <taxon>Isosphaeraceae</taxon>
        <taxon>Singulisphaera</taxon>
    </lineage>
</organism>
<gene>
    <name evidence="2" type="ORF">V5E97_26090</name>
</gene>
<evidence type="ECO:0000256" key="1">
    <source>
        <dbReference type="SAM" id="MobiDB-lite"/>
    </source>
</evidence>